<dbReference type="AlphaFoldDB" id="A0A927JA76"/>
<evidence type="ECO:0000313" key="3">
    <source>
        <dbReference type="Proteomes" id="UP000642993"/>
    </source>
</evidence>
<dbReference type="Proteomes" id="UP000642993">
    <property type="component" value="Unassembled WGS sequence"/>
</dbReference>
<organism evidence="2 3">
    <name type="scientific">Lolliginicoccus lacisalsi</name>
    <dbReference type="NCBI Taxonomy" id="2742202"/>
    <lineage>
        <taxon>Bacteria</taxon>
        <taxon>Bacillati</taxon>
        <taxon>Actinomycetota</taxon>
        <taxon>Actinomycetes</taxon>
        <taxon>Mycobacteriales</taxon>
        <taxon>Hoyosellaceae</taxon>
        <taxon>Lolliginicoccus</taxon>
    </lineage>
</organism>
<comment type="caution">
    <text evidence="2">The sequence shown here is derived from an EMBL/GenBank/DDBJ whole genome shotgun (WGS) entry which is preliminary data.</text>
</comment>
<sequence>MPPAGSYRELLWVPWWWWPLGVAAAALVAMQFAIGIRSLPPVLPFLILAPVPLWLLWRMSRTEVAVVAGADGEAMLHAGKARLPVSVIDRVAAIPPSAKQAAMGRQLDPSAYVVHRAWISALVLVVLDDPEDPTPYWLVSTRNPDALVAALEGHRSHE</sequence>
<evidence type="ECO:0000313" key="2">
    <source>
        <dbReference type="EMBL" id="MBD8505366.1"/>
    </source>
</evidence>
<feature type="transmembrane region" description="Helical" evidence="1">
    <location>
        <begin position="15"/>
        <end position="34"/>
    </location>
</feature>
<proteinExistence type="predicted"/>
<feature type="transmembrane region" description="Helical" evidence="1">
    <location>
        <begin position="41"/>
        <end position="57"/>
    </location>
</feature>
<accession>A0A927JA76</accession>
<dbReference type="EMBL" id="JACYWE010000001">
    <property type="protein sequence ID" value="MBD8505366.1"/>
    <property type="molecule type" value="Genomic_DNA"/>
</dbReference>
<keyword evidence="1" id="KW-0472">Membrane</keyword>
<evidence type="ECO:0000256" key="1">
    <source>
        <dbReference type="SAM" id="Phobius"/>
    </source>
</evidence>
<protein>
    <submittedName>
        <fullName evidence="2">DUF3093 domain-containing protein</fullName>
    </submittedName>
</protein>
<keyword evidence="1" id="KW-1133">Transmembrane helix</keyword>
<dbReference type="RefSeq" id="WP_192038021.1">
    <property type="nucleotide sequence ID" value="NZ_JACYWE010000001.1"/>
</dbReference>
<gene>
    <name evidence="2" type="ORF">HT102_02540</name>
</gene>
<keyword evidence="3" id="KW-1185">Reference proteome</keyword>
<name>A0A927JA76_9ACTN</name>
<reference evidence="2" key="1">
    <citation type="submission" date="2020-09" db="EMBL/GenBank/DDBJ databases">
        <title>Hoyosella lacisalsi sp. nov., a halotolerant actinobacterium isolated from soil of Lake Gudzhirganskoe.</title>
        <authorList>
            <person name="Yang Q."/>
            <person name="Guo P.Y."/>
            <person name="Liu S.W."/>
            <person name="Li F.N."/>
            <person name="Sun C.H."/>
        </authorList>
    </citation>
    <scope>NUCLEOTIDE SEQUENCE</scope>
    <source>
        <strain evidence="2">G463</strain>
    </source>
</reference>
<dbReference type="Pfam" id="PF11292">
    <property type="entry name" value="DUF3093"/>
    <property type="match status" value="1"/>
</dbReference>
<dbReference type="InterPro" id="IPR021443">
    <property type="entry name" value="DUF3093"/>
</dbReference>
<keyword evidence="1" id="KW-0812">Transmembrane</keyword>